<accession>A0A517X387</accession>
<keyword evidence="3" id="KW-0808">Transferase</keyword>
<dbReference type="EMBL" id="CP037422">
    <property type="protein sequence ID" value="QDU11965.1"/>
    <property type="molecule type" value="Genomic_DNA"/>
</dbReference>
<keyword evidence="4" id="KW-1185">Reference proteome</keyword>
<dbReference type="GO" id="GO:0004674">
    <property type="term" value="F:protein serine/threonine kinase activity"/>
    <property type="evidence" value="ECO:0007669"/>
    <property type="project" value="UniProtKB-EC"/>
</dbReference>
<evidence type="ECO:0000256" key="1">
    <source>
        <dbReference type="ARBA" id="ARBA00022729"/>
    </source>
</evidence>
<name>A0A517X387_9PLAN</name>
<keyword evidence="2" id="KW-0325">Glycoprotein</keyword>
<organism evidence="3 4">
    <name type="scientific">Gimesia aquarii</name>
    <dbReference type="NCBI Taxonomy" id="2527964"/>
    <lineage>
        <taxon>Bacteria</taxon>
        <taxon>Pseudomonadati</taxon>
        <taxon>Planctomycetota</taxon>
        <taxon>Planctomycetia</taxon>
        <taxon>Planctomycetales</taxon>
        <taxon>Planctomycetaceae</taxon>
        <taxon>Gimesia</taxon>
    </lineage>
</organism>
<evidence type="ECO:0000256" key="2">
    <source>
        <dbReference type="ARBA" id="ARBA00023180"/>
    </source>
</evidence>
<dbReference type="EC" id="2.7.11.1" evidence="3"/>
<dbReference type="AlphaFoldDB" id="A0A517X387"/>
<keyword evidence="3" id="KW-0418">Kinase</keyword>
<dbReference type="PANTHER" id="PTHR10680:SF14">
    <property type="entry name" value="PEPTIDYL-GLYCINE ALPHA-AMIDATING MONOOXYGENASE"/>
    <property type="match status" value="1"/>
</dbReference>
<dbReference type="InterPro" id="IPR011042">
    <property type="entry name" value="6-blade_b-propeller_TolB-like"/>
</dbReference>
<sequence length="296" mass="32202">MILGVLFPYLDQVFKTMRFLPRSFSCILFLASFCTTGVSRAQEMLYPLSVAASDKGTVYVADRKLPGIWSVEKGKTKSFFTGSKVFRTPLNAVRCVTVDSQGRVIAGDSSTREVYRFEKEGEKPTPLTNGGIGIPMDVVVTKNGDLLVSDLELHQIWKVPAVGGEPTLFAKVSAPRGLALDQAENLWVVSGTADQLLKVSPDGKVTVVVKGRPFNFPHDVVVLDDGTAIVSDGYEKALWKVTTDGKTEKWVSGDPFKNPVGITLQGENVLVSDPHAKTVFSVDPEKKISDLLKPAK</sequence>
<gene>
    <name evidence="3" type="primary">pknD_4</name>
    <name evidence="3" type="ORF">V202x_53900</name>
</gene>
<evidence type="ECO:0000313" key="3">
    <source>
        <dbReference type="EMBL" id="QDU11965.1"/>
    </source>
</evidence>
<protein>
    <submittedName>
        <fullName evidence="3">Serine/threonine-protein kinase PknD</fullName>
        <ecNumber evidence="3">2.7.11.1</ecNumber>
    </submittedName>
</protein>
<keyword evidence="1" id="KW-0732">Signal</keyword>
<dbReference type="PANTHER" id="PTHR10680">
    <property type="entry name" value="PEPTIDYL-GLYCINE ALPHA-AMIDATING MONOOXYGENASE"/>
    <property type="match status" value="1"/>
</dbReference>
<evidence type="ECO:0000313" key="4">
    <source>
        <dbReference type="Proteomes" id="UP000318384"/>
    </source>
</evidence>
<proteinExistence type="predicted"/>
<reference evidence="3 4" key="1">
    <citation type="submission" date="2019-03" db="EMBL/GenBank/DDBJ databases">
        <title>Deep-cultivation of Planctomycetes and their phenomic and genomic characterization uncovers novel biology.</title>
        <authorList>
            <person name="Wiegand S."/>
            <person name="Jogler M."/>
            <person name="Boedeker C."/>
            <person name="Pinto D."/>
            <person name="Vollmers J."/>
            <person name="Rivas-Marin E."/>
            <person name="Kohn T."/>
            <person name="Peeters S.H."/>
            <person name="Heuer A."/>
            <person name="Rast P."/>
            <person name="Oberbeckmann S."/>
            <person name="Bunk B."/>
            <person name="Jeske O."/>
            <person name="Meyerdierks A."/>
            <person name="Storesund J.E."/>
            <person name="Kallscheuer N."/>
            <person name="Luecker S."/>
            <person name="Lage O.M."/>
            <person name="Pohl T."/>
            <person name="Merkel B.J."/>
            <person name="Hornburger P."/>
            <person name="Mueller R.-W."/>
            <person name="Bruemmer F."/>
            <person name="Labrenz M."/>
            <person name="Spormann A.M."/>
            <person name="Op den Camp H."/>
            <person name="Overmann J."/>
            <person name="Amann R."/>
            <person name="Jetten M.S.M."/>
            <person name="Mascher T."/>
            <person name="Medema M.H."/>
            <person name="Devos D.P."/>
            <person name="Kaster A.-K."/>
            <person name="Ovreas L."/>
            <person name="Rohde M."/>
            <person name="Galperin M.Y."/>
            <person name="Jogler C."/>
        </authorList>
    </citation>
    <scope>NUCLEOTIDE SEQUENCE [LARGE SCALE GENOMIC DNA]</scope>
    <source>
        <strain evidence="3 4">V202</strain>
    </source>
</reference>
<dbReference type="Gene3D" id="2.120.10.30">
    <property type="entry name" value="TolB, C-terminal domain"/>
    <property type="match status" value="1"/>
</dbReference>
<dbReference type="Proteomes" id="UP000318384">
    <property type="component" value="Chromosome"/>
</dbReference>
<dbReference type="SUPFAM" id="SSF101898">
    <property type="entry name" value="NHL repeat"/>
    <property type="match status" value="1"/>
</dbReference>